<sequence length="247" mass="27718">MVSGTTGGSTIFFSLLGFGHGCQAIEDRYPKWEDHKVSTELDNMIQDILKGQLDEKFWEVMAATKSRKRKNIVDPPVVPDTIDVGTSTKRKKDKEHVDGCHASDMVVAHNIAILGLVESVKNLSAKIDGIDVNVADKVSEKLDATIQAKVDAKVGLYEKEMMEKIAMLVEDIKNLKEKAYVNIHTDVANSNDHNSIAQEEDDDSSNALSWMIEKKINSQDGLPLQCVVKKEKKQVRLWRRRCVRPLM</sequence>
<feature type="chain" id="PRO_5046222139" evidence="1">
    <location>
        <begin position="25"/>
        <end position="247"/>
    </location>
</feature>
<feature type="signal peptide" evidence="1">
    <location>
        <begin position="1"/>
        <end position="24"/>
    </location>
</feature>
<keyword evidence="3" id="KW-1185">Reference proteome</keyword>
<accession>A0ABQ7XI13</accession>
<evidence type="ECO:0000313" key="2">
    <source>
        <dbReference type="EMBL" id="KAH0854741.1"/>
    </source>
</evidence>
<organism evidence="2 3">
    <name type="scientific">Brassica napus</name>
    <name type="common">Rape</name>
    <dbReference type="NCBI Taxonomy" id="3708"/>
    <lineage>
        <taxon>Eukaryota</taxon>
        <taxon>Viridiplantae</taxon>
        <taxon>Streptophyta</taxon>
        <taxon>Embryophyta</taxon>
        <taxon>Tracheophyta</taxon>
        <taxon>Spermatophyta</taxon>
        <taxon>Magnoliopsida</taxon>
        <taxon>eudicotyledons</taxon>
        <taxon>Gunneridae</taxon>
        <taxon>Pentapetalae</taxon>
        <taxon>rosids</taxon>
        <taxon>malvids</taxon>
        <taxon>Brassicales</taxon>
        <taxon>Brassicaceae</taxon>
        <taxon>Brassiceae</taxon>
        <taxon>Brassica</taxon>
    </lineage>
</organism>
<dbReference type="Proteomes" id="UP000824890">
    <property type="component" value="Unassembled WGS sequence"/>
</dbReference>
<name>A0ABQ7XI13_BRANA</name>
<reference evidence="2 3" key="1">
    <citation type="submission" date="2021-05" db="EMBL/GenBank/DDBJ databases">
        <title>Genome Assembly of Synthetic Allotetraploid Brassica napus Reveals Homoeologous Exchanges between Subgenomes.</title>
        <authorList>
            <person name="Davis J.T."/>
        </authorList>
    </citation>
    <scope>NUCLEOTIDE SEQUENCE [LARGE SCALE GENOMIC DNA]</scope>
    <source>
        <strain evidence="3">cv. Da-Ae</strain>
        <tissue evidence="2">Seedling</tissue>
    </source>
</reference>
<comment type="caution">
    <text evidence="2">The sequence shown here is derived from an EMBL/GenBank/DDBJ whole genome shotgun (WGS) entry which is preliminary data.</text>
</comment>
<proteinExistence type="predicted"/>
<dbReference type="EMBL" id="JAGKQM010000280">
    <property type="protein sequence ID" value="KAH0854741.1"/>
    <property type="molecule type" value="Genomic_DNA"/>
</dbReference>
<protein>
    <submittedName>
        <fullName evidence="2">Uncharacterized protein</fullName>
    </submittedName>
</protein>
<evidence type="ECO:0000256" key="1">
    <source>
        <dbReference type="SAM" id="SignalP"/>
    </source>
</evidence>
<gene>
    <name evidence="2" type="ORF">HID58_049993</name>
</gene>
<evidence type="ECO:0000313" key="3">
    <source>
        <dbReference type="Proteomes" id="UP000824890"/>
    </source>
</evidence>
<keyword evidence="1" id="KW-0732">Signal</keyword>